<evidence type="ECO:0000259" key="8">
    <source>
        <dbReference type="Pfam" id="PF02803"/>
    </source>
</evidence>
<dbReference type="InterPro" id="IPR016039">
    <property type="entry name" value="Thiolase-like"/>
</dbReference>
<comment type="similarity">
    <text evidence="1 6">Belongs to the thiolase-like superfamily. Thiolase family.</text>
</comment>
<evidence type="ECO:0000256" key="1">
    <source>
        <dbReference type="ARBA" id="ARBA00010982"/>
    </source>
</evidence>
<dbReference type="GO" id="GO:0003988">
    <property type="term" value="F:acetyl-CoA C-acyltransferase activity"/>
    <property type="evidence" value="ECO:0007669"/>
    <property type="project" value="UniProtKB-EC"/>
</dbReference>
<evidence type="ECO:0000256" key="2">
    <source>
        <dbReference type="ARBA" id="ARBA00022679"/>
    </source>
</evidence>
<evidence type="ECO:0000256" key="5">
    <source>
        <dbReference type="PIRSR" id="PIRSR000429-1"/>
    </source>
</evidence>
<dbReference type="InterPro" id="IPR002155">
    <property type="entry name" value="Thiolase"/>
</dbReference>
<reference evidence="9 10" key="1">
    <citation type="submission" date="2019-07" db="EMBL/GenBank/DDBJ databases">
        <title>Full genome sequence of Humibacter sp. WJ7-1.</title>
        <authorList>
            <person name="Im W.-T."/>
        </authorList>
    </citation>
    <scope>NUCLEOTIDE SEQUENCE [LARGE SCALE GENOMIC DNA]</scope>
    <source>
        <strain evidence="9 10">WJ7-1</strain>
    </source>
</reference>
<sequence length="399" mass="42534">MAERADVLFVDGVRTPFGRAGEKGVYWNTRADDLAVKSIVGLLERNPGLPKDRVDDVAIAATTQQGDQGLTLGRSAAILAGLPTTVPGFAIDRMCAGAMTAVTTTGSGIAFGQYEVVIAGGVEHMGHHPMGQGVDPNPRFVAERLVDPAALNMGNTAERLHDRYPELTKERSDRFGMRSQQKVAAAYAAGNIQPDLVPVSYRTEEGWGLATEDQGMRPETTMEGLATLKTPFRPHGRVTAGNASPLTDGATAALLTSSRAAKEFGLTPKMRMVSFGFAGVEPEVMGLGPIPSTERALKNAGLSIDDIGLFELNEAFAVQVLSLLDHFGIDDDDPRVNPWGGAIAIGHPLAASGVRLMIQLARQFEQHPEVRYGLTAMCVGLGQGGSVIWENPHHKKYGK</sequence>
<dbReference type="PIRSF" id="PIRSF000429">
    <property type="entry name" value="Ac-CoA_Ac_transf"/>
    <property type="match status" value="1"/>
</dbReference>
<feature type="active site" description="Acyl-thioester intermediate" evidence="5">
    <location>
        <position position="95"/>
    </location>
</feature>
<evidence type="ECO:0000259" key="7">
    <source>
        <dbReference type="Pfam" id="PF00108"/>
    </source>
</evidence>
<keyword evidence="2 6" id="KW-0808">Transferase</keyword>
<evidence type="ECO:0000256" key="4">
    <source>
        <dbReference type="ARBA" id="ARBA00024073"/>
    </source>
</evidence>
<dbReference type="OrthoDB" id="1402717at2"/>
<dbReference type="InterPro" id="IPR020617">
    <property type="entry name" value="Thiolase_C"/>
</dbReference>
<dbReference type="InterPro" id="IPR020610">
    <property type="entry name" value="Thiolase_AS"/>
</dbReference>
<dbReference type="GO" id="GO:0010124">
    <property type="term" value="P:phenylacetate catabolic process"/>
    <property type="evidence" value="ECO:0007669"/>
    <property type="project" value="TreeGrafter"/>
</dbReference>
<keyword evidence="3 6" id="KW-0012">Acyltransferase</keyword>
<proteinExistence type="inferred from homology"/>
<dbReference type="InterPro" id="IPR050215">
    <property type="entry name" value="Thiolase-like_sf_Thiolase"/>
</dbReference>
<dbReference type="EC" id="2.3.1.16" evidence="4"/>
<dbReference type="KEGG" id="huw:FPZ11_02905"/>
<dbReference type="EMBL" id="CP042305">
    <property type="protein sequence ID" value="QDZ13871.1"/>
    <property type="molecule type" value="Genomic_DNA"/>
</dbReference>
<organism evidence="9 10">
    <name type="scientific">Humibacter ginsenosidimutans</name>
    <dbReference type="NCBI Taxonomy" id="2599293"/>
    <lineage>
        <taxon>Bacteria</taxon>
        <taxon>Bacillati</taxon>
        <taxon>Actinomycetota</taxon>
        <taxon>Actinomycetes</taxon>
        <taxon>Micrococcales</taxon>
        <taxon>Microbacteriaceae</taxon>
        <taxon>Humibacter</taxon>
    </lineage>
</organism>
<dbReference type="InterPro" id="IPR020613">
    <property type="entry name" value="Thiolase_CS"/>
</dbReference>
<dbReference type="PROSITE" id="PS00737">
    <property type="entry name" value="THIOLASE_2"/>
    <property type="match status" value="1"/>
</dbReference>
<feature type="domain" description="Thiolase N-terminal" evidence="7">
    <location>
        <begin position="8"/>
        <end position="257"/>
    </location>
</feature>
<feature type="active site" description="Proton acceptor" evidence="5">
    <location>
        <position position="378"/>
    </location>
</feature>
<feature type="active site" description="Proton acceptor" evidence="5">
    <location>
        <position position="347"/>
    </location>
</feature>
<dbReference type="InterPro" id="IPR020616">
    <property type="entry name" value="Thiolase_N"/>
</dbReference>
<dbReference type="PANTHER" id="PTHR43853:SF2">
    <property type="entry name" value="3-OXOADIPYL-COA_3-OXO-5,6-DEHYDROSUBERYL-COA THIOLASE"/>
    <property type="match status" value="1"/>
</dbReference>
<accession>A0A5B8M1H0</accession>
<gene>
    <name evidence="9" type="ORF">FPZ11_02905</name>
</gene>
<evidence type="ECO:0000256" key="6">
    <source>
        <dbReference type="RuleBase" id="RU003557"/>
    </source>
</evidence>
<dbReference type="PANTHER" id="PTHR43853">
    <property type="entry name" value="3-KETOACYL-COA THIOLASE, PEROXISOMAL"/>
    <property type="match status" value="1"/>
</dbReference>
<name>A0A5B8M1H0_9MICO</name>
<feature type="domain" description="Thiolase C-terminal" evidence="8">
    <location>
        <begin position="267"/>
        <end position="390"/>
    </location>
</feature>
<dbReference type="NCBIfam" id="TIGR01930">
    <property type="entry name" value="AcCoA-C-Actrans"/>
    <property type="match status" value="1"/>
</dbReference>
<dbReference type="Gene3D" id="3.40.47.10">
    <property type="match status" value="1"/>
</dbReference>
<dbReference type="GO" id="GO:0006635">
    <property type="term" value="P:fatty acid beta-oxidation"/>
    <property type="evidence" value="ECO:0007669"/>
    <property type="project" value="TreeGrafter"/>
</dbReference>
<keyword evidence="10" id="KW-1185">Reference proteome</keyword>
<dbReference type="CDD" id="cd00751">
    <property type="entry name" value="thiolase"/>
    <property type="match status" value="1"/>
</dbReference>
<dbReference type="SUPFAM" id="SSF53901">
    <property type="entry name" value="Thiolase-like"/>
    <property type="match status" value="2"/>
</dbReference>
<dbReference type="RefSeq" id="WP_146318222.1">
    <property type="nucleotide sequence ID" value="NZ_CP042305.1"/>
</dbReference>
<dbReference type="Pfam" id="PF02803">
    <property type="entry name" value="Thiolase_C"/>
    <property type="match status" value="1"/>
</dbReference>
<protein>
    <recommendedName>
        <fullName evidence="4">acetyl-CoA C-acyltransferase</fullName>
        <ecNumber evidence="4">2.3.1.16</ecNumber>
    </recommendedName>
</protein>
<evidence type="ECO:0000256" key="3">
    <source>
        <dbReference type="ARBA" id="ARBA00023315"/>
    </source>
</evidence>
<dbReference type="Pfam" id="PF00108">
    <property type="entry name" value="Thiolase_N"/>
    <property type="match status" value="1"/>
</dbReference>
<evidence type="ECO:0000313" key="9">
    <source>
        <dbReference type="EMBL" id="QDZ13871.1"/>
    </source>
</evidence>
<dbReference type="Proteomes" id="UP000320216">
    <property type="component" value="Chromosome"/>
</dbReference>
<dbReference type="AlphaFoldDB" id="A0A5B8M1H0"/>
<evidence type="ECO:0000313" key="10">
    <source>
        <dbReference type="Proteomes" id="UP000320216"/>
    </source>
</evidence>
<dbReference type="PROSITE" id="PS00099">
    <property type="entry name" value="THIOLASE_3"/>
    <property type="match status" value="1"/>
</dbReference>
<dbReference type="GO" id="GO:0005737">
    <property type="term" value="C:cytoplasm"/>
    <property type="evidence" value="ECO:0007669"/>
    <property type="project" value="UniProtKB-ARBA"/>
</dbReference>